<protein>
    <submittedName>
        <fullName evidence="3">Uncharacterized protein</fullName>
    </submittedName>
</protein>
<gene>
    <name evidence="1" type="ORF">UFOVP1086_40</name>
    <name evidence="2" type="ORF">UFOVP1440_40</name>
    <name evidence="3" type="ORF">UFOVP1533_40</name>
</gene>
<reference evidence="3" key="1">
    <citation type="submission" date="2020-05" db="EMBL/GenBank/DDBJ databases">
        <authorList>
            <person name="Chiriac C."/>
            <person name="Salcher M."/>
            <person name="Ghai R."/>
            <person name="Kavagutti S V."/>
        </authorList>
    </citation>
    <scope>NUCLEOTIDE SEQUENCE</scope>
</reference>
<evidence type="ECO:0000313" key="3">
    <source>
        <dbReference type="EMBL" id="CAB5228327.1"/>
    </source>
</evidence>
<name>A0A6J7XGP5_9CAUD</name>
<accession>A0A6J7XGP5</accession>
<dbReference type="EMBL" id="LR798388">
    <property type="protein sequence ID" value="CAB5228327.1"/>
    <property type="molecule type" value="Genomic_DNA"/>
</dbReference>
<evidence type="ECO:0000313" key="2">
    <source>
        <dbReference type="EMBL" id="CAB4212890.1"/>
    </source>
</evidence>
<dbReference type="EMBL" id="LR797027">
    <property type="protein sequence ID" value="CAB4183124.1"/>
    <property type="molecule type" value="Genomic_DNA"/>
</dbReference>
<evidence type="ECO:0000313" key="1">
    <source>
        <dbReference type="EMBL" id="CAB4183124.1"/>
    </source>
</evidence>
<organism evidence="3">
    <name type="scientific">uncultured Caudovirales phage</name>
    <dbReference type="NCBI Taxonomy" id="2100421"/>
    <lineage>
        <taxon>Viruses</taxon>
        <taxon>Duplodnaviria</taxon>
        <taxon>Heunggongvirae</taxon>
        <taxon>Uroviricota</taxon>
        <taxon>Caudoviricetes</taxon>
        <taxon>Peduoviridae</taxon>
        <taxon>Maltschvirus</taxon>
        <taxon>Maltschvirus maltsch</taxon>
    </lineage>
</organism>
<dbReference type="EMBL" id="LR797384">
    <property type="protein sequence ID" value="CAB4212890.1"/>
    <property type="molecule type" value="Genomic_DNA"/>
</dbReference>
<proteinExistence type="predicted"/>
<sequence length="78" mass="8328">MTDKNARFILAQAANAAERIAAQLERFSRAEANDIRAAQLEIAASDLAHHADAIRHASGIHAATDANLAAILRNPSTR</sequence>